<proteinExistence type="predicted"/>
<keyword evidence="2" id="KW-1185">Reference proteome</keyword>
<gene>
    <name evidence="1" type="ORF">COMA1_10521</name>
</gene>
<protein>
    <submittedName>
        <fullName evidence="1">Uncharacterized protein</fullName>
    </submittedName>
</protein>
<reference evidence="1 2" key="1">
    <citation type="submission" date="2015-10" db="EMBL/GenBank/DDBJ databases">
        <authorList>
            <person name="Gilbert D.G."/>
        </authorList>
    </citation>
    <scope>NUCLEOTIDE SEQUENCE [LARGE SCALE GENOMIC DNA]</scope>
    <source>
        <strain evidence="1">COMA1</strain>
    </source>
</reference>
<sequence length="51" mass="5831">MMYNGNNAEAFTGCLPKIDTESNVLTSHHSNQWLHFYHATVNQFKCMAIIT</sequence>
<dbReference type="EMBL" id="CZQA01000001">
    <property type="protein sequence ID" value="CUS32236.1"/>
    <property type="molecule type" value="Genomic_DNA"/>
</dbReference>
<evidence type="ECO:0000313" key="2">
    <source>
        <dbReference type="Proteomes" id="UP000199032"/>
    </source>
</evidence>
<name>A0A0S4L3D7_9BACT</name>
<dbReference type="AlphaFoldDB" id="A0A0S4L3D7"/>
<accession>A0A0S4L3D7</accession>
<evidence type="ECO:0000313" key="1">
    <source>
        <dbReference type="EMBL" id="CUS32236.1"/>
    </source>
</evidence>
<dbReference type="Proteomes" id="UP000199032">
    <property type="component" value="Unassembled WGS sequence"/>
</dbReference>
<organism evidence="1 2">
    <name type="scientific">Candidatus Nitrospira nitrosa</name>
    <dbReference type="NCBI Taxonomy" id="1742972"/>
    <lineage>
        <taxon>Bacteria</taxon>
        <taxon>Pseudomonadati</taxon>
        <taxon>Nitrospirota</taxon>
        <taxon>Nitrospiria</taxon>
        <taxon>Nitrospirales</taxon>
        <taxon>Nitrospiraceae</taxon>
        <taxon>Nitrospira</taxon>
    </lineage>
</organism>